<keyword evidence="1" id="KW-0175">Coiled coil</keyword>
<dbReference type="Proteomes" id="UP001141806">
    <property type="component" value="Unassembled WGS sequence"/>
</dbReference>
<evidence type="ECO:0000313" key="2">
    <source>
        <dbReference type="EMBL" id="KAJ4952665.1"/>
    </source>
</evidence>
<dbReference type="EMBL" id="JAMYWD010000012">
    <property type="protein sequence ID" value="KAJ4952665.1"/>
    <property type="molecule type" value="Genomic_DNA"/>
</dbReference>
<reference evidence="2" key="1">
    <citation type="journal article" date="2023" name="Plant J.">
        <title>The genome of the king protea, Protea cynaroides.</title>
        <authorList>
            <person name="Chang J."/>
            <person name="Duong T.A."/>
            <person name="Schoeman C."/>
            <person name="Ma X."/>
            <person name="Roodt D."/>
            <person name="Barker N."/>
            <person name="Li Z."/>
            <person name="Van de Peer Y."/>
            <person name="Mizrachi E."/>
        </authorList>
    </citation>
    <scope>NUCLEOTIDE SEQUENCE</scope>
    <source>
        <tissue evidence="2">Young leaves</tissue>
    </source>
</reference>
<name>A0A9Q0GSE6_9MAGN</name>
<accession>A0A9Q0GSE6</accession>
<keyword evidence="3" id="KW-1185">Reference proteome</keyword>
<sequence length="251" mass="28737">MPVIKFVPKWRLSVDDAMLADSSLIEEFSSKSIPSRDAQMLRNLLDDILMEQMHTYDVEFQGLRETHMEAMAHRAEAESGLHNHLVAQEIVHHAWLPIDDQLLKPVPLEVIDRDQCAAPYQAKRLCYKAAKLEKEWSSKAEAFKKAKAQWLKEVEELRSTSENVKKAKDDLRSVLFQAMGIAESRAGEVAQLERHRKGADRLCQDAECKLGVYEKKLDLSPVAIYEAKEKLLKAEMDWDSMVAEFGTLRRS</sequence>
<gene>
    <name evidence="2" type="ORF">NE237_029497</name>
</gene>
<protein>
    <submittedName>
        <fullName evidence="2">Uncharacterized protein</fullName>
    </submittedName>
</protein>
<dbReference type="AlphaFoldDB" id="A0A9Q0GSE6"/>
<evidence type="ECO:0000256" key="1">
    <source>
        <dbReference type="SAM" id="Coils"/>
    </source>
</evidence>
<proteinExistence type="predicted"/>
<comment type="caution">
    <text evidence="2">The sequence shown here is derived from an EMBL/GenBank/DDBJ whole genome shotgun (WGS) entry which is preliminary data.</text>
</comment>
<organism evidence="2 3">
    <name type="scientific">Protea cynaroides</name>
    <dbReference type="NCBI Taxonomy" id="273540"/>
    <lineage>
        <taxon>Eukaryota</taxon>
        <taxon>Viridiplantae</taxon>
        <taxon>Streptophyta</taxon>
        <taxon>Embryophyta</taxon>
        <taxon>Tracheophyta</taxon>
        <taxon>Spermatophyta</taxon>
        <taxon>Magnoliopsida</taxon>
        <taxon>Proteales</taxon>
        <taxon>Proteaceae</taxon>
        <taxon>Protea</taxon>
    </lineage>
</organism>
<feature type="coiled-coil region" evidence="1">
    <location>
        <begin position="140"/>
        <end position="209"/>
    </location>
</feature>
<evidence type="ECO:0000313" key="3">
    <source>
        <dbReference type="Proteomes" id="UP001141806"/>
    </source>
</evidence>